<dbReference type="AlphaFoldDB" id="A0A9Q1GWN0"/>
<dbReference type="OrthoDB" id="1740412at2759"/>
<dbReference type="Proteomes" id="UP001153076">
    <property type="component" value="Unassembled WGS sequence"/>
</dbReference>
<accession>A0A9Q1GWN0</accession>
<evidence type="ECO:0000313" key="1">
    <source>
        <dbReference type="EMBL" id="KAJ8426807.1"/>
    </source>
</evidence>
<evidence type="ECO:0008006" key="3">
    <source>
        <dbReference type="Google" id="ProtNLM"/>
    </source>
</evidence>
<protein>
    <recommendedName>
        <fullName evidence="3">Reverse transcriptase zinc-binding domain-containing protein</fullName>
    </recommendedName>
</protein>
<sequence length="155" mass="17706">MFQPTNDASNTWKGILENVKTLQQGTKIEVRNGRQTYFWSQNWLGKGPLCNMVNQALKTTNGEDCKDQVVWADSSSDGCLITSKLAIRCLDTEAVIDPLWPKILKVAAPQQICFFHWFVVHDRIMMNVNRIRQNLTNDSLCKNYGAVEEHTPHLL</sequence>
<evidence type="ECO:0000313" key="2">
    <source>
        <dbReference type="Proteomes" id="UP001153076"/>
    </source>
</evidence>
<reference evidence="1" key="1">
    <citation type="submission" date="2022-04" db="EMBL/GenBank/DDBJ databases">
        <title>Carnegiea gigantea Genome sequencing and assembly v2.</title>
        <authorList>
            <person name="Copetti D."/>
            <person name="Sanderson M.J."/>
            <person name="Burquez A."/>
            <person name="Wojciechowski M.F."/>
        </authorList>
    </citation>
    <scope>NUCLEOTIDE SEQUENCE</scope>
    <source>
        <strain evidence="1">SGP5-SGP5p</strain>
        <tissue evidence="1">Aerial part</tissue>
    </source>
</reference>
<dbReference type="EMBL" id="JAKOGI010001236">
    <property type="protein sequence ID" value="KAJ8426807.1"/>
    <property type="molecule type" value="Genomic_DNA"/>
</dbReference>
<name>A0A9Q1GWN0_9CARY</name>
<proteinExistence type="predicted"/>
<gene>
    <name evidence="1" type="ORF">Cgig2_000952</name>
</gene>
<organism evidence="1 2">
    <name type="scientific">Carnegiea gigantea</name>
    <dbReference type="NCBI Taxonomy" id="171969"/>
    <lineage>
        <taxon>Eukaryota</taxon>
        <taxon>Viridiplantae</taxon>
        <taxon>Streptophyta</taxon>
        <taxon>Embryophyta</taxon>
        <taxon>Tracheophyta</taxon>
        <taxon>Spermatophyta</taxon>
        <taxon>Magnoliopsida</taxon>
        <taxon>eudicotyledons</taxon>
        <taxon>Gunneridae</taxon>
        <taxon>Pentapetalae</taxon>
        <taxon>Caryophyllales</taxon>
        <taxon>Cactineae</taxon>
        <taxon>Cactaceae</taxon>
        <taxon>Cactoideae</taxon>
        <taxon>Echinocereeae</taxon>
        <taxon>Carnegiea</taxon>
    </lineage>
</organism>
<keyword evidence="2" id="KW-1185">Reference proteome</keyword>
<comment type="caution">
    <text evidence="1">The sequence shown here is derived from an EMBL/GenBank/DDBJ whole genome shotgun (WGS) entry which is preliminary data.</text>
</comment>